<proteinExistence type="predicted"/>
<keyword evidence="2" id="KW-1185">Reference proteome</keyword>
<sequence length="49" mass="5469">MASPRSWRRSKGFVAATRRNGFTEEQARAIVAYMFGWHPADGSKPEDAA</sequence>
<organism evidence="1 2">
    <name type="scientific">Pseudonocardia zijingensis</name>
    <dbReference type="NCBI Taxonomy" id="153376"/>
    <lineage>
        <taxon>Bacteria</taxon>
        <taxon>Bacillati</taxon>
        <taxon>Actinomycetota</taxon>
        <taxon>Actinomycetes</taxon>
        <taxon>Pseudonocardiales</taxon>
        <taxon>Pseudonocardiaceae</taxon>
        <taxon>Pseudonocardia</taxon>
    </lineage>
</organism>
<evidence type="ECO:0000313" key="2">
    <source>
        <dbReference type="Proteomes" id="UP001499967"/>
    </source>
</evidence>
<evidence type="ECO:0000313" key="1">
    <source>
        <dbReference type="EMBL" id="GAA0897795.1"/>
    </source>
</evidence>
<name>A0ABN1N8S0_9PSEU</name>
<accession>A0ABN1N8S0</accession>
<comment type="caution">
    <text evidence="1">The sequence shown here is derived from an EMBL/GenBank/DDBJ whole genome shotgun (WGS) entry which is preliminary data.</text>
</comment>
<dbReference type="EMBL" id="BAAAHP010000187">
    <property type="protein sequence ID" value="GAA0897795.1"/>
    <property type="molecule type" value="Genomic_DNA"/>
</dbReference>
<dbReference type="Proteomes" id="UP001499967">
    <property type="component" value="Unassembled WGS sequence"/>
</dbReference>
<reference evidence="1 2" key="1">
    <citation type="journal article" date="2019" name="Int. J. Syst. Evol. Microbiol.">
        <title>The Global Catalogue of Microorganisms (GCM) 10K type strain sequencing project: providing services to taxonomists for standard genome sequencing and annotation.</title>
        <authorList>
            <consortium name="The Broad Institute Genomics Platform"/>
            <consortium name="The Broad Institute Genome Sequencing Center for Infectious Disease"/>
            <person name="Wu L."/>
            <person name="Ma J."/>
        </authorList>
    </citation>
    <scope>NUCLEOTIDE SEQUENCE [LARGE SCALE GENOMIC DNA]</scope>
    <source>
        <strain evidence="1 2">JCM 11117</strain>
    </source>
</reference>
<protein>
    <submittedName>
        <fullName evidence="1">Uncharacterized protein</fullName>
    </submittedName>
</protein>
<dbReference type="RefSeq" id="WP_343944935.1">
    <property type="nucleotide sequence ID" value="NZ_BAAAHP010000187.1"/>
</dbReference>
<gene>
    <name evidence="1" type="ORF">GCM10009559_59030</name>
</gene>